<dbReference type="KEGG" id="fax:FUAX_53090"/>
<geneLocation type="plasmid" evidence="2 3">
    <name>pFA7</name>
</geneLocation>
<proteinExistence type="predicted"/>
<dbReference type="Proteomes" id="UP001348817">
    <property type="component" value="Plasmid pFA7"/>
</dbReference>
<name>A0AAU9D676_9BACT</name>
<evidence type="ECO:0000256" key="1">
    <source>
        <dbReference type="SAM" id="Coils"/>
    </source>
</evidence>
<accession>A0AAU9D676</accession>
<organism evidence="2 3">
    <name type="scientific">Fulvitalea axinellae</name>
    <dbReference type="NCBI Taxonomy" id="1182444"/>
    <lineage>
        <taxon>Bacteria</taxon>
        <taxon>Pseudomonadati</taxon>
        <taxon>Bacteroidota</taxon>
        <taxon>Cytophagia</taxon>
        <taxon>Cytophagales</taxon>
        <taxon>Persicobacteraceae</taxon>
        <taxon>Fulvitalea</taxon>
    </lineage>
</organism>
<evidence type="ECO:0000313" key="2">
    <source>
        <dbReference type="EMBL" id="BDD12877.1"/>
    </source>
</evidence>
<keyword evidence="3" id="KW-1185">Reference proteome</keyword>
<dbReference type="EMBL" id="AP025321">
    <property type="protein sequence ID" value="BDD12877.1"/>
    <property type="molecule type" value="Genomic_DNA"/>
</dbReference>
<sequence>MKKSLLTICLIFSLQKLVAQEITPVKTIEFLNTVGGHGGDSTFLRRYDSGGDITDLRLQLGDEYTSHFRIGYIRYQDGQWKSVFHLQGTGDLWLKRNLTMDGNLGVGTLTPSSKLSVLGGISKLTKTGVDGTWDNLIKYGHKSDLESSGTNINRWHGIDATITAGPAENNKMKFRLYPGSSSNPAPIDVMTLVGDGNVGIGTAEQILARLQIASGSQNWGEEKQGKTPGTIHLDPNKVVTDYGNAITFGATNHRGFDQAQAGIYVRSGDLYGTRMYFSTTDNYSQGPKTAMMLDHEGNIGMGIVLPKAKLHVKSPGASKGFKDKYVTSLIEGEDARLQIISANEGNNGSALILSNENSSWGFHQKTDKHQNRLDIGFNQATEIEDNANDQTVSMSFFNNGNIGIGTFTTGPHRLAVEGSIGARAIKVQASGWADFVFDDNYKLPSLSEVEKHIRTHGHLQDVPTAEQVKTEGVDLGAMNTKLLQKIEELTLYAIQQEKKIKALEKQNAELQELKTLVRQLIQEKK</sequence>
<evidence type="ECO:0000313" key="3">
    <source>
        <dbReference type="Proteomes" id="UP001348817"/>
    </source>
</evidence>
<keyword evidence="1" id="KW-0175">Coiled coil</keyword>
<protein>
    <submittedName>
        <fullName evidence="2">Uncharacterized protein</fullName>
    </submittedName>
</protein>
<dbReference type="AlphaFoldDB" id="A0AAU9D676"/>
<reference evidence="2 3" key="1">
    <citation type="submission" date="2021-12" db="EMBL/GenBank/DDBJ databases">
        <title>Genome sequencing of bacteria with rrn-lacking chromosome and rrn-plasmid.</title>
        <authorList>
            <person name="Anda M."/>
            <person name="Iwasaki W."/>
        </authorList>
    </citation>
    <scope>NUCLEOTIDE SEQUENCE [LARGE SCALE GENOMIC DNA]</scope>
    <source>
        <strain evidence="2 3">DSM 100852</strain>
        <plasmid evidence="2 3">pFA7</plasmid>
    </source>
</reference>
<feature type="coiled-coil region" evidence="1">
    <location>
        <begin position="486"/>
        <end position="523"/>
    </location>
</feature>
<dbReference type="RefSeq" id="WP_338396068.1">
    <property type="nucleotide sequence ID" value="NZ_AP025321.1"/>
</dbReference>
<keyword evidence="2" id="KW-0614">Plasmid</keyword>
<gene>
    <name evidence="2" type="ORF">FUAX_53090</name>
</gene>